<evidence type="ECO:0000256" key="1">
    <source>
        <dbReference type="SAM" id="Phobius"/>
    </source>
</evidence>
<keyword evidence="1" id="KW-0812">Transmembrane</keyword>
<organism evidence="2 3">
    <name type="scientific">Xanthomonas sacchari</name>
    <dbReference type="NCBI Taxonomy" id="56458"/>
    <lineage>
        <taxon>Bacteria</taxon>
        <taxon>Pseudomonadati</taxon>
        <taxon>Pseudomonadota</taxon>
        <taxon>Gammaproteobacteria</taxon>
        <taxon>Lysobacterales</taxon>
        <taxon>Lysobacteraceae</taxon>
        <taxon>Xanthomonas</taxon>
    </lineage>
</organism>
<dbReference type="GeneID" id="93880779"/>
<gene>
    <name evidence="2" type="ORF">XsacCFBP4641_14715</name>
</gene>
<dbReference type="OrthoDB" id="7068743at2"/>
<dbReference type="AlphaFoldDB" id="A0A2P5Z1U2"/>
<proteinExistence type="predicted"/>
<protein>
    <submittedName>
        <fullName evidence="2">Uncharacterized protein</fullName>
    </submittedName>
</protein>
<name>A0A2P5Z1U2_9XANT</name>
<dbReference type="RefSeq" id="WP_010340187.1">
    <property type="nucleotide sequence ID" value="NZ_CP132343.1"/>
</dbReference>
<dbReference type="EMBL" id="MDEK01000013">
    <property type="protein sequence ID" value="PPU81475.1"/>
    <property type="molecule type" value="Genomic_DNA"/>
</dbReference>
<comment type="caution">
    <text evidence="2">The sequence shown here is derived from an EMBL/GenBank/DDBJ whole genome shotgun (WGS) entry which is preliminary data.</text>
</comment>
<dbReference type="Pfam" id="PF14163">
    <property type="entry name" value="SieB"/>
    <property type="match status" value="1"/>
</dbReference>
<accession>A0A2P5Z1U2</accession>
<evidence type="ECO:0000313" key="2">
    <source>
        <dbReference type="EMBL" id="PPU81475.1"/>
    </source>
</evidence>
<keyword evidence="1" id="KW-0472">Membrane</keyword>
<dbReference type="InterPro" id="IPR025982">
    <property type="entry name" value="SieB"/>
</dbReference>
<sequence length="182" mass="20750">MEWIKGIADVLKLGPRYLFAGMVLAGGALFLPTTVHKKLGLSDWIVAYRSWVGLVFAVCAVLTALSALLWLWRRLRLAWETKQERTAIVERLQKLTEPEKQILRYYFAKNTRSNFLRHQDGVVAGLAAIGVIYLASRTGTLTEGFAYNISDYAWKIIRENPHVLLGETNFYRCDKPDSPWGF</sequence>
<reference evidence="2 3" key="1">
    <citation type="submission" date="2016-08" db="EMBL/GenBank/DDBJ databases">
        <authorList>
            <person name="Seilhamer J.J."/>
        </authorList>
    </citation>
    <scope>NUCLEOTIDE SEQUENCE [LARGE SCALE GENOMIC DNA]</scope>
    <source>
        <strain evidence="2 3">CFBP4641</strain>
    </source>
</reference>
<dbReference type="Proteomes" id="UP000247346">
    <property type="component" value="Unassembled WGS sequence"/>
</dbReference>
<evidence type="ECO:0000313" key="3">
    <source>
        <dbReference type="Proteomes" id="UP000247346"/>
    </source>
</evidence>
<feature type="transmembrane region" description="Helical" evidence="1">
    <location>
        <begin position="51"/>
        <end position="72"/>
    </location>
</feature>
<feature type="transmembrane region" description="Helical" evidence="1">
    <location>
        <begin position="13"/>
        <end position="31"/>
    </location>
</feature>
<keyword evidence="1" id="KW-1133">Transmembrane helix</keyword>